<accession>A0A8U0A6U6</accession>
<feature type="transmembrane region" description="Helical" evidence="1">
    <location>
        <begin position="52"/>
        <end position="79"/>
    </location>
</feature>
<gene>
    <name evidence="2" type="ORF">MW046_04350</name>
</gene>
<reference evidence="2" key="1">
    <citation type="submission" date="2022-04" db="EMBL/GenBank/DDBJ databases">
        <title>Halocatena sp. nov., isolated from a salt lake.</title>
        <authorList>
            <person name="Cui H.-L."/>
        </authorList>
    </citation>
    <scope>NUCLEOTIDE SEQUENCE</scope>
    <source>
        <strain evidence="2">AD-1</strain>
    </source>
</reference>
<keyword evidence="1" id="KW-0472">Membrane</keyword>
<evidence type="ECO:0000313" key="3">
    <source>
        <dbReference type="Proteomes" id="UP000831768"/>
    </source>
</evidence>
<sequence>MNRRYDDPLYRWAVVLQAVYGPFVLLSGAFIIEIFTVHLAQLLILGEFRPSWAHVIFLFYAIPAAFVGVWSGLVCYWFCNTVRSDRQRTTR</sequence>
<dbReference type="RefSeq" id="WP_247994345.1">
    <property type="nucleotide sequence ID" value="NZ_CP096019.1"/>
</dbReference>
<dbReference type="KEGG" id="haad:MW046_04350"/>
<dbReference type="GeneID" id="71927251"/>
<evidence type="ECO:0000313" key="2">
    <source>
        <dbReference type="EMBL" id="UPM43683.1"/>
    </source>
</evidence>
<feature type="transmembrane region" description="Helical" evidence="1">
    <location>
        <begin position="12"/>
        <end position="32"/>
    </location>
</feature>
<evidence type="ECO:0000256" key="1">
    <source>
        <dbReference type="SAM" id="Phobius"/>
    </source>
</evidence>
<keyword evidence="3" id="KW-1185">Reference proteome</keyword>
<protein>
    <submittedName>
        <fullName evidence="2">Uncharacterized protein</fullName>
    </submittedName>
</protein>
<keyword evidence="1" id="KW-0812">Transmembrane</keyword>
<organism evidence="2 3">
    <name type="scientific">Halocatena salina</name>
    <dbReference type="NCBI Taxonomy" id="2934340"/>
    <lineage>
        <taxon>Archaea</taxon>
        <taxon>Methanobacteriati</taxon>
        <taxon>Methanobacteriota</taxon>
        <taxon>Stenosarchaea group</taxon>
        <taxon>Halobacteria</taxon>
        <taxon>Halobacteriales</taxon>
        <taxon>Natronomonadaceae</taxon>
        <taxon>Halocatena</taxon>
    </lineage>
</organism>
<dbReference type="Proteomes" id="UP000831768">
    <property type="component" value="Chromosome"/>
</dbReference>
<dbReference type="EMBL" id="CP096019">
    <property type="protein sequence ID" value="UPM43683.1"/>
    <property type="molecule type" value="Genomic_DNA"/>
</dbReference>
<keyword evidence="1" id="KW-1133">Transmembrane helix</keyword>
<dbReference type="AlphaFoldDB" id="A0A8U0A6U6"/>
<proteinExistence type="predicted"/>
<name>A0A8U0A6U6_9EURY</name>